<dbReference type="PANTHER" id="PTHR10515:SF0">
    <property type="entry name" value="THYMIDINE PHOSPHORYLASE"/>
    <property type="match status" value="1"/>
</dbReference>
<dbReference type="PIRSF" id="PIRSF000478">
    <property type="entry name" value="TP_PyNP"/>
    <property type="match status" value="1"/>
</dbReference>
<dbReference type="InterPro" id="IPR013102">
    <property type="entry name" value="PYNP_C"/>
</dbReference>
<dbReference type="Gene3D" id="3.40.1030.10">
    <property type="entry name" value="Nucleoside phosphorylase/phosphoribosyltransferase catalytic domain"/>
    <property type="match status" value="1"/>
</dbReference>
<keyword evidence="4 6" id="KW-0808">Transferase</keyword>
<proteinExistence type="inferred from homology"/>
<evidence type="ECO:0000313" key="6">
    <source>
        <dbReference type="EMBL" id="MCF4142041.1"/>
    </source>
</evidence>
<protein>
    <submittedName>
        <fullName evidence="6">Thymidine phosphorylase</fullName>
        <ecNumber evidence="6">2.4.2.4</ecNumber>
    </submittedName>
</protein>
<dbReference type="InterPro" id="IPR017872">
    <property type="entry name" value="Pyrmidine_PPase_CS"/>
</dbReference>
<comment type="subunit">
    <text evidence="2">Homodimer.</text>
</comment>
<dbReference type="SMART" id="SM00941">
    <property type="entry name" value="PYNP_C"/>
    <property type="match status" value="1"/>
</dbReference>
<dbReference type="InterPro" id="IPR035902">
    <property type="entry name" value="Nuc_phospho_transferase"/>
</dbReference>
<dbReference type="Pfam" id="PF00591">
    <property type="entry name" value="Glycos_transf_3"/>
    <property type="match status" value="1"/>
</dbReference>
<comment type="similarity">
    <text evidence="1">Belongs to the thymidine/pyrimidine-nucleoside phosphorylase family.</text>
</comment>
<sequence length="436" mass="46815">MFDVLRFIETKRDRRKHDKGDIEAFVTDALTGQVREYHVAAWLMAVYLNGMEEDELLSFTSALAESGKRVSFPKGLNCIDKHSTGGVGDKTSMVLVPLVASCGVPVAKLSGRGLGFTGGTVDKLESIPGFSVDMSLADFSDQVERIGCAIAGHSHDLAPAEALFYELRDVTSTVQSVPLICSSIVSKKIAGGASGFVFDVKYGSGALMESLQDAEILAKSLVDVSDKLGFPSSALITSMEQPLGRWVGNSMEVFESIEVLRGGGPEDTVDLCLDLAGEMIFQGGRADSPDSGRAMARDALDSGAGLRKFVDLVKEQGGTEEVISHPERYLRHGSMVYEVKAEIPGFIHSVDTKSVGEAVRRIGGGRMNREDQVDPGAAIEIMAGIGDSVTVGQPLMRLYCNDRSLADSGVPYVTEAFSIREELPEVPKLVQERIGR</sequence>
<dbReference type="NCBIfam" id="NF004490">
    <property type="entry name" value="PRK05820.1"/>
    <property type="match status" value="1"/>
</dbReference>
<comment type="caution">
    <text evidence="6">The sequence shown here is derived from an EMBL/GenBank/DDBJ whole genome shotgun (WGS) entry which is preliminary data.</text>
</comment>
<dbReference type="Pfam" id="PF07831">
    <property type="entry name" value="PYNP_C"/>
    <property type="match status" value="1"/>
</dbReference>
<dbReference type="InterPro" id="IPR036320">
    <property type="entry name" value="Glycosyl_Trfase_fam3_N_dom_sf"/>
</dbReference>
<evidence type="ECO:0000256" key="4">
    <source>
        <dbReference type="ARBA" id="ARBA00022679"/>
    </source>
</evidence>
<dbReference type="SUPFAM" id="SSF47648">
    <property type="entry name" value="Nucleoside phosphorylase/phosphoribosyltransferase N-terminal domain"/>
    <property type="match status" value="1"/>
</dbReference>
<dbReference type="InterPro" id="IPR000053">
    <property type="entry name" value="Thymidine/pyrmidine_PPase"/>
</dbReference>
<organism evidence="6 7">
    <name type="scientific">Dethiosulfovibrio marinus</name>
    <dbReference type="NCBI Taxonomy" id="133532"/>
    <lineage>
        <taxon>Bacteria</taxon>
        <taxon>Thermotogati</taxon>
        <taxon>Synergistota</taxon>
        <taxon>Synergistia</taxon>
        <taxon>Synergistales</taxon>
        <taxon>Dethiosulfovibrionaceae</taxon>
        <taxon>Dethiosulfovibrio</taxon>
    </lineage>
</organism>
<evidence type="ECO:0000256" key="2">
    <source>
        <dbReference type="ARBA" id="ARBA00011738"/>
    </source>
</evidence>
<dbReference type="InterPro" id="IPR036566">
    <property type="entry name" value="PYNP-like_C_sf"/>
</dbReference>
<dbReference type="NCBIfam" id="TIGR02644">
    <property type="entry name" value="Y_phosphoryl"/>
    <property type="match status" value="1"/>
</dbReference>
<accession>A0ABS9ELG1</accession>
<dbReference type="InterPro" id="IPR000312">
    <property type="entry name" value="Glycosyl_Trfase_fam3"/>
</dbReference>
<dbReference type="GO" id="GO:0009032">
    <property type="term" value="F:thymidine phosphorylase activity"/>
    <property type="evidence" value="ECO:0007669"/>
    <property type="project" value="UniProtKB-EC"/>
</dbReference>
<dbReference type="PROSITE" id="PS00647">
    <property type="entry name" value="THYMID_PHOSPHORYLASE"/>
    <property type="match status" value="1"/>
</dbReference>
<dbReference type="SUPFAM" id="SSF54680">
    <property type="entry name" value="Pyrimidine nucleoside phosphorylase C-terminal domain"/>
    <property type="match status" value="1"/>
</dbReference>
<dbReference type="InterPro" id="IPR017459">
    <property type="entry name" value="Glycosyl_Trfase_fam3_N_dom"/>
</dbReference>
<evidence type="ECO:0000256" key="3">
    <source>
        <dbReference type="ARBA" id="ARBA00022676"/>
    </source>
</evidence>
<name>A0ABS9ELG1_9BACT</name>
<dbReference type="Pfam" id="PF02885">
    <property type="entry name" value="Glycos_trans_3N"/>
    <property type="match status" value="1"/>
</dbReference>
<dbReference type="SUPFAM" id="SSF52418">
    <property type="entry name" value="Nucleoside phosphorylase/phosphoribosyltransferase catalytic domain"/>
    <property type="match status" value="1"/>
</dbReference>
<dbReference type="InterPro" id="IPR018090">
    <property type="entry name" value="Pyrmidine_PPas_bac/euk"/>
</dbReference>
<dbReference type="Gene3D" id="3.90.1170.30">
    <property type="entry name" value="Pyrimidine nucleoside phosphorylase-like, C-terminal domain"/>
    <property type="match status" value="1"/>
</dbReference>
<evidence type="ECO:0000259" key="5">
    <source>
        <dbReference type="SMART" id="SM00941"/>
    </source>
</evidence>
<gene>
    <name evidence="6" type="ORF">L2W38_04320</name>
</gene>
<dbReference type="EC" id="2.4.2.4" evidence="6"/>
<evidence type="ECO:0000313" key="7">
    <source>
        <dbReference type="Proteomes" id="UP001200430"/>
    </source>
</evidence>
<feature type="domain" description="Pyrimidine nucleoside phosphorylase C-terminal" evidence="5">
    <location>
        <begin position="346"/>
        <end position="420"/>
    </location>
</feature>
<keyword evidence="3 6" id="KW-0328">Glycosyltransferase</keyword>
<dbReference type="EMBL" id="JAKGUD010000003">
    <property type="protein sequence ID" value="MCF4142041.1"/>
    <property type="molecule type" value="Genomic_DNA"/>
</dbReference>
<dbReference type="Gene3D" id="1.20.970.10">
    <property type="entry name" value="Transferase, Pyrimidine Nucleoside Phosphorylase, Chain C"/>
    <property type="match status" value="1"/>
</dbReference>
<keyword evidence="7" id="KW-1185">Reference proteome</keyword>
<dbReference type="Proteomes" id="UP001200430">
    <property type="component" value="Unassembled WGS sequence"/>
</dbReference>
<evidence type="ECO:0000256" key="1">
    <source>
        <dbReference type="ARBA" id="ARBA00006915"/>
    </source>
</evidence>
<reference evidence="6 7" key="1">
    <citation type="submission" date="2022-01" db="EMBL/GenBank/DDBJ databases">
        <title>Dethiosulfovibrio faecalis sp. nov., a novel proteolytic, non-sulfur-reducing bacterium isolated from a marine aquaculture solid waste bioreactor.</title>
        <authorList>
            <person name="Grabowski S."/>
            <person name="Apolinario E."/>
            <person name="Schneider N."/>
            <person name="Marshall C.W."/>
            <person name="Sowers K.R."/>
        </authorList>
    </citation>
    <scope>NUCLEOTIDE SEQUENCE [LARGE SCALE GENOMIC DNA]</scope>
    <source>
        <strain evidence="6 7">DSM 12537</strain>
    </source>
</reference>
<dbReference type="RefSeq" id="WP_236098795.1">
    <property type="nucleotide sequence ID" value="NZ_JAKGUD010000003.1"/>
</dbReference>
<dbReference type="PANTHER" id="PTHR10515">
    <property type="entry name" value="THYMIDINE PHOSPHORYLASE"/>
    <property type="match status" value="1"/>
</dbReference>